<dbReference type="PANTHER" id="PTHR47561:SF1">
    <property type="entry name" value="POLYSACCHARIDE DEACETYLASE FAMILY PROTEIN (AFU_ORTHOLOGUE AFUA_6G05030)"/>
    <property type="match status" value="1"/>
</dbReference>
<evidence type="ECO:0000313" key="6">
    <source>
        <dbReference type="EMBL" id="RVU39656.1"/>
    </source>
</evidence>
<comment type="caution">
    <text evidence="6">The sequence shown here is derived from an EMBL/GenBank/DDBJ whole genome shotgun (WGS) entry which is preliminary data.</text>
</comment>
<evidence type="ECO:0000256" key="3">
    <source>
        <dbReference type="ARBA" id="ARBA00020071"/>
    </source>
</evidence>
<keyword evidence="7" id="KW-1185">Reference proteome</keyword>
<dbReference type="GO" id="GO:0005975">
    <property type="term" value="P:carbohydrate metabolic process"/>
    <property type="evidence" value="ECO:0007669"/>
    <property type="project" value="InterPro"/>
</dbReference>
<dbReference type="Proteomes" id="UP000287447">
    <property type="component" value="Unassembled WGS sequence"/>
</dbReference>
<comment type="function">
    <text evidence="1">Is involved in generating a small heat-stable compound (Nod), an acylated oligomer of N-acetylglucosamine, that stimulates mitosis in various plant protoplasts.</text>
</comment>
<sequence>MIQNPIPWPNGAKCACAITFDIDADSLIHVARPGDSHNRLYPISMGKYGPDIAVPRILETYKRLGIKQSFFVPAWCIDQYAPVMEKILEGGHEIGHHGLIHEDPIVTMGDRQRAAFEEALSIYKRVCGGKPRGYRAPVYNITPQVVDLLIEHGFDYDSSLMGDDIPYLLEKGGNNIAEVPVHWGCDDWPPFAHYEEIGYVNHVQPPSVGYQGFFEEFDAQYEAGGFFMMIVHPFLTGRLARWRVIEKWLENTMATKDVWFARLDEIVDHMRSLEQSGEYTPRKDILPYYPEQVIRAEAAE</sequence>
<organism evidence="6 7">
    <name type="scientific">Hwanghaeella grinnelliae</name>
    <dbReference type="NCBI Taxonomy" id="2500179"/>
    <lineage>
        <taxon>Bacteria</taxon>
        <taxon>Pseudomonadati</taxon>
        <taxon>Pseudomonadota</taxon>
        <taxon>Alphaproteobacteria</taxon>
        <taxon>Rhodospirillales</taxon>
        <taxon>Rhodospirillaceae</taxon>
        <taxon>Hwanghaeella</taxon>
    </lineage>
</organism>
<dbReference type="CDD" id="cd10938">
    <property type="entry name" value="CE4_HpPgdA_like"/>
    <property type="match status" value="1"/>
</dbReference>
<reference evidence="7" key="1">
    <citation type="submission" date="2019-01" db="EMBL/GenBank/DDBJ databases">
        <title>Gri0909 isolated from a small marine red alga.</title>
        <authorList>
            <person name="Kim J."/>
            <person name="Jeong S.E."/>
            <person name="Jeon C.O."/>
        </authorList>
    </citation>
    <scope>NUCLEOTIDE SEQUENCE [LARGE SCALE GENOMIC DNA]</scope>
    <source>
        <strain evidence="7">Gri0909</strain>
    </source>
</reference>
<dbReference type="InterPro" id="IPR011330">
    <property type="entry name" value="Glyco_hydro/deAcase_b/a-brl"/>
</dbReference>
<dbReference type="InterPro" id="IPR037950">
    <property type="entry name" value="PgdA-like"/>
</dbReference>
<evidence type="ECO:0000256" key="4">
    <source>
        <dbReference type="ARBA" id="ARBA00032976"/>
    </source>
</evidence>
<dbReference type="PANTHER" id="PTHR47561">
    <property type="entry name" value="POLYSACCHARIDE DEACETYLASE FAMILY PROTEIN (AFU_ORTHOLOGUE AFUA_6G05030)"/>
    <property type="match status" value="1"/>
</dbReference>
<name>A0A3S2WVU1_9PROT</name>
<dbReference type="Pfam" id="PF01522">
    <property type="entry name" value="Polysacc_deac_1"/>
    <property type="match status" value="1"/>
</dbReference>
<protein>
    <recommendedName>
        <fullName evidence="3">Chitooligosaccharide deacetylase</fullName>
    </recommendedName>
    <alternativeName>
        <fullName evidence="4">Nodulation protein B</fullName>
    </alternativeName>
</protein>
<accession>A0A3S2WVU1</accession>
<dbReference type="OrthoDB" id="9784220at2"/>
<dbReference type="GO" id="GO:0016810">
    <property type="term" value="F:hydrolase activity, acting on carbon-nitrogen (but not peptide) bonds"/>
    <property type="evidence" value="ECO:0007669"/>
    <property type="project" value="InterPro"/>
</dbReference>
<dbReference type="SUPFAM" id="SSF88713">
    <property type="entry name" value="Glycoside hydrolase/deacetylase"/>
    <property type="match status" value="1"/>
</dbReference>
<dbReference type="RefSeq" id="WP_127765027.1">
    <property type="nucleotide sequence ID" value="NZ_SADE01000001.1"/>
</dbReference>
<feature type="domain" description="NodB homology" evidence="5">
    <location>
        <begin position="49"/>
        <end position="156"/>
    </location>
</feature>
<evidence type="ECO:0000256" key="1">
    <source>
        <dbReference type="ARBA" id="ARBA00003236"/>
    </source>
</evidence>
<dbReference type="Gene3D" id="3.20.20.370">
    <property type="entry name" value="Glycoside hydrolase/deacetylase"/>
    <property type="match status" value="1"/>
</dbReference>
<evidence type="ECO:0000256" key="2">
    <source>
        <dbReference type="ARBA" id="ARBA00010973"/>
    </source>
</evidence>
<dbReference type="InterPro" id="IPR002509">
    <property type="entry name" value="NODB_dom"/>
</dbReference>
<evidence type="ECO:0000313" key="7">
    <source>
        <dbReference type="Proteomes" id="UP000287447"/>
    </source>
</evidence>
<dbReference type="AlphaFoldDB" id="A0A3S2WVU1"/>
<comment type="similarity">
    <text evidence="2">Belongs to the polysaccharide deacetylase family.</text>
</comment>
<gene>
    <name evidence="6" type="ORF">EOI86_10660</name>
</gene>
<proteinExistence type="inferred from homology"/>
<dbReference type="EMBL" id="SADE01000001">
    <property type="protein sequence ID" value="RVU39656.1"/>
    <property type="molecule type" value="Genomic_DNA"/>
</dbReference>
<evidence type="ECO:0000259" key="5">
    <source>
        <dbReference type="Pfam" id="PF01522"/>
    </source>
</evidence>